<gene>
    <name evidence="7" type="ORF">P3W55_20640</name>
</gene>
<dbReference type="EMBL" id="JARJLR010000337">
    <property type="protein sequence ID" value="MDF3844125.1"/>
    <property type="molecule type" value="Genomic_DNA"/>
</dbReference>
<protein>
    <submittedName>
        <fullName evidence="7">Acyl-CoA dehydrogenase</fullName>
    </submittedName>
</protein>
<dbReference type="RefSeq" id="WP_276215401.1">
    <property type="nucleotide sequence ID" value="NZ_JARJLR010000337.1"/>
</dbReference>
<name>A0AAW6P9B9_9PSED</name>
<organism evidence="7 8">
    <name type="scientific">Pseudomonas citronellolis</name>
    <dbReference type="NCBI Taxonomy" id="53408"/>
    <lineage>
        <taxon>Bacteria</taxon>
        <taxon>Pseudomonadati</taxon>
        <taxon>Pseudomonadota</taxon>
        <taxon>Gammaproteobacteria</taxon>
        <taxon>Pseudomonadales</taxon>
        <taxon>Pseudomonadaceae</taxon>
        <taxon>Pseudomonas</taxon>
    </lineage>
</organism>
<comment type="similarity">
    <text evidence="2">Belongs to the acyl-CoA dehydrogenase family.</text>
</comment>
<evidence type="ECO:0000256" key="1">
    <source>
        <dbReference type="ARBA" id="ARBA00001974"/>
    </source>
</evidence>
<comment type="cofactor">
    <cofactor evidence="1">
        <name>FAD</name>
        <dbReference type="ChEBI" id="CHEBI:57692"/>
    </cofactor>
</comment>
<evidence type="ECO:0000256" key="2">
    <source>
        <dbReference type="ARBA" id="ARBA00009347"/>
    </source>
</evidence>
<dbReference type="InterPro" id="IPR037069">
    <property type="entry name" value="AcylCoA_DH/ox_N_sf"/>
</dbReference>
<evidence type="ECO:0000259" key="6">
    <source>
        <dbReference type="Pfam" id="PF00441"/>
    </source>
</evidence>
<evidence type="ECO:0000256" key="3">
    <source>
        <dbReference type="ARBA" id="ARBA00022630"/>
    </source>
</evidence>
<dbReference type="Gene3D" id="1.10.540.10">
    <property type="entry name" value="Acyl-CoA dehydrogenase/oxidase, N-terminal domain"/>
    <property type="match status" value="1"/>
</dbReference>
<dbReference type="Proteomes" id="UP001220662">
    <property type="component" value="Unassembled WGS sequence"/>
</dbReference>
<evidence type="ECO:0000256" key="5">
    <source>
        <dbReference type="ARBA" id="ARBA00023002"/>
    </source>
</evidence>
<keyword evidence="5" id="KW-0560">Oxidoreductase</keyword>
<dbReference type="InterPro" id="IPR009100">
    <property type="entry name" value="AcylCoA_DH/oxidase_NM_dom_sf"/>
</dbReference>
<evidence type="ECO:0000256" key="4">
    <source>
        <dbReference type="ARBA" id="ARBA00022827"/>
    </source>
</evidence>
<proteinExistence type="inferred from homology"/>
<dbReference type="GO" id="GO:0050660">
    <property type="term" value="F:flavin adenine dinucleotide binding"/>
    <property type="evidence" value="ECO:0007669"/>
    <property type="project" value="InterPro"/>
</dbReference>
<reference evidence="7" key="1">
    <citation type="submission" date="2023-03" db="EMBL/GenBank/DDBJ databases">
        <title>Draft assemblies of triclosan tolerant bacteria isolated from returned activated sludge.</title>
        <authorList>
            <person name="Van Hamelsveld S."/>
        </authorList>
    </citation>
    <scope>NUCLEOTIDE SEQUENCE</scope>
    <source>
        <strain evidence="7">GW210015_S63</strain>
    </source>
</reference>
<evidence type="ECO:0000313" key="8">
    <source>
        <dbReference type="Proteomes" id="UP001220662"/>
    </source>
</evidence>
<dbReference type="Pfam" id="PF00441">
    <property type="entry name" value="Acyl-CoA_dh_1"/>
    <property type="match status" value="1"/>
</dbReference>
<keyword evidence="3" id="KW-0285">Flavoprotein</keyword>
<dbReference type="InterPro" id="IPR009075">
    <property type="entry name" value="AcylCo_DH/oxidase_C"/>
</dbReference>
<evidence type="ECO:0000313" key="7">
    <source>
        <dbReference type="EMBL" id="MDF3844125.1"/>
    </source>
</evidence>
<dbReference type="PANTHER" id="PTHR43884">
    <property type="entry name" value="ACYL-COA DEHYDROGENASE"/>
    <property type="match status" value="1"/>
</dbReference>
<dbReference type="SUPFAM" id="SSF56645">
    <property type="entry name" value="Acyl-CoA dehydrogenase NM domain-like"/>
    <property type="match status" value="1"/>
</dbReference>
<dbReference type="InterPro" id="IPR036250">
    <property type="entry name" value="AcylCo_DH-like_C"/>
</dbReference>
<dbReference type="GO" id="GO:0003995">
    <property type="term" value="F:acyl-CoA dehydrogenase activity"/>
    <property type="evidence" value="ECO:0007669"/>
    <property type="project" value="TreeGrafter"/>
</dbReference>
<comment type="caution">
    <text evidence="7">The sequence shown here is derived from an EMBL/GenBank/DDBJ whole genome shotgun (WGS) entry which is preliminary data.</text>
</comment>
<dbReference type="AlphaFoldDB" id="A0AAW6P9B9"/>
<sequence length="348" mass="37091">MSVDTLITETFEQWLGGEAGPARVRGVENHEPVRPLWEALAQSGFANLLLPESLGGAQASLATLFRVLLSCGSSALPVPLHTTIWVRAALHRQALGIPEGPIALACGHRDGGRILCSAVPFAATAQWVLADLGDEALLLPLARAEVGSPGIHATLRRDLSWSNEPVDTLHLVRDQDWQAVGAAMSAALIAGAASRILQMTLEYANDRSQFGKPIGKFQALQQQISVMAEEVFAARMAAELVWRGTALPSRASAAIAKARTGEAVTRIAGIAHGVFGAIGITEECDLQLFTRRLHEWRSDFGSEAFWQQEIGKALLASGDDVLTYVLGQTSAARQVADMRPASGGIAHE</sequence>
<keyword evidence="4" id="KW-0274">FAD</keyword>
<dbReference type="SUPFAM" id="SSF47203">
    <property type="entry name" value="Acyl-CoA dehydrogenase C-terminal domain-like"/>
    <property type="match status" value="1"/>
</dbReference>
<dbReference type="PANTHER" id="PTHR43884:SF20">
    <property type="entry name" value="ACYL-COA DEHYDROGENASE FADE28"/>
    <property type="match status" value="1"/>
</dbReference>
<accession>A0AAW6P9B9</accession>
<dbReference type="Gene3D" id="1.20.140.10">
    <property type="entry name" value="Butyryl-CoA Dehydrogenase, subunit A, domain 3"/>
    <property type="match status" value="1"/>
</dbReference>
<feature type="domain" description="Acyl-CoA dehydrogenase/oxidase C-terminal" evidence="6">
    <location>
        <begin position="181"/>
        <end position="293"/>
    </location>
</feature>